<dbReference type="EMBL" id="CP049865">
    <property type="protein sequence ID" value="QIK71309.1"/>
    <property type="molecule type" value="Genomic_DNA"/>
</dbReference>
<dbReference type="PROSITE" id="PS00197">
    <property type="entry name" value="2FE2S_FER_1"/>
    <property type="match status" value="1"/>
</dbReference>
<dbReference type="Proteomes" id="UP000501058">
    <property type="component" value="Chromosome"/>
</dbReference>
<dbReference type="AlphaFoldDB" id="A0A6G7Y3M8"/>
<dbReference type="InterPro" id="IPR006058">
    <property type="entry name" value="2Fe2S_fd_BS"/>
</dbReference>
<accession>A0A6G7Y3M8</accession>
<sequence>MSAAVDHLVRAGRIESKSLTAGCPSGGCGGCAFATADGGAGCATGAPVPGRRGPGLVALSLRRRPGAA</sequence>
<evidence type="ECO:0000313" key="1">
    <source>
        <dbReference type="EMBL" id="QIK71309.1"/>
    </source>
</evidence>
<keyword evidence="2" id="KW-1185">Reference proteome</keyword>
<dbReference type="GO" id="GO:0051537">
    <property type="term" value="F:2 iron, 2 sulfur cluster binding"/>
    <property type="evidence" value="ECO:0007669"/>
    <property type="project" value="InterPro"/>
</dbReference>
<proteinExistence type="predicted"/>
<reference evidence="1 2" key="1">
    <citation type="submission" date="2020-03" db="EMBL/GenBank/DDBJ databases">
        <title>Propioniciclava sp. nov., isolated from Hydrophilus acuminatus.</title>
        <authorList>
            <person name="Hyun D.-W."/>
            <person name="Bae J.-W."/>
        </authorList>
    </citation>
    <scope>NUCLEOTIDE SEQUENCE [LARGE SCALE GENOMIC DNA]</scope>
    <source>
        <strain evidence="1 2">HDW11</strain>
    </source>
</reference>
<name>A0A6G7Y3M8_9ACTN</name>
<gene>
    <name evidence="1" type="ORF">G7070_02175</name>
</gene>
<organism evidence="1 2">
    <name type="scientific">Propioniciclava coleopterorum</name>
    <dbReference type="NCBI Taxonomy" id="2714937"/>
    <lineage>
        <taxon>Bacteria</taxon>
        <taxon>Bacillati</taxon>
        <taxon>Actinomycetota</taxon>
        <taxon>Actinomycetes</taxon>
        <taxon>Propionibacteriales</taxon>
        <taxon>Propionibacteriaceae</taxon>
        <taxon>Propioniciclava</taxon>
    </lineage>
</organism>
<protein>
    <submittedName>
        <fullName evidence="1">Uncharacterized protein</fullName>
    </submittedName>
</protein>
<dbReference type="RefSeq" id="WP_166231624.1">
    <property type="nucleotide sequence ID" value="NZ_CP049865.1"/>
</dbReference>
<evidence type="ECO:0000313" key="2">
    <source>
        <dbReference type="Proteomes" id="UP000501058"/>
    </source>
</evidence>
<dbReference type="KEGG" id="prv:G7070_02175"/>